<dbReference type="Gene3D" id="3.60.15.10">
    <property type="entry name" value="Ribonuclease Z/Hydroxyacylglutathione hydrolase-like"/>
    <property type="match status" value="1"/>
</dbReference>
<dbReference type="PANTHER" id="PTHR15032:SF36">
    <property type="entry name" value="METALLO-BETA-LACTAMASE DOMAIN-CONTAINING PROTEIN"/>
    <property type="match status" value="1"/>
</dbReference>
<evidence type="ECO:0000313" key="2">
    <source>
        <dbReference type="EMBL" id="GGJ05480.1"/>
    </source>
</evidence>
<dbReference type="AlphaFoldDB" id="A0A917NJN2"/>
<dbReference type="SUPFAM" id="SSF56281">
    <property type="entry name" value="Metallo-hydrolase/oxidoreductase"/>
    <property type="match status" value="1"/>
</dbReference>
<protein>
    <submittedName>
        <fullName evidence="2">Tat pathway signal protein</fullName>
    </submittedName>
</protein>
<dbReference type="PANTHER" id="PTHR15032">
    <property type="entry name" value="N-ACYL-PHOSPHATIDYLETHANOLAMINE-HYDROLYZING PHOSPHOLIPASE D"/>
    <property type="match status" value="1"/>
</dbReference>
<accession>A0A917NJN2</accession>
<dbReference type="SMART" id="SM00849">
    <property type="entry name" value="Lactamase_B"/>
    <property type="match status" value="1"/>
</dbReference>
<dbReference type="InterPro" id="IPR036866">
    <property type="entry name" value="RibonucZ/Hydroxyglut_hydro"/>
</dbReference>
<keyword evidence="3" id="KW-1185">Reference proteome</keyword>
<sequence length="320" mass="35306">MLLGAAAAVAGALALRVYLQYRAWQRRFPKPPRLPIAGRPDVEAWGDGCYFTWIGHSTVLMQLFGVRILTDPVFSAQVGVRLGPLCVGPRRFTDPALTADDLAGRVDVVLLSHAHLDHLDMPSLRRLADRRVTVVTAAGTARLLRRLPFAAVHELAPGQALTLPGGVRVTAVPVRHWGARFPWNRHYGWNGYLIEKESPHGRPVRILFAGDTAYTDAFATVATPLPPDVVCMPIGAYAPDAFQRAHCTPEQAWRMFLDTQGEWLIPMHWRTFVLSQEPVEEPLSRLLAAAGHEAGRIVIRCQGETFQLPAAAARATTENR</sequence>
<dbReference type="EMBL" id="BMOY01000017">
    <property type="protein sequence ID" value="GGJ05480.1"/>
    <property type="molecule type" value="Genomic_DNA"/>
</dbReference>
<comment type="caution">
    <text evidence="2">The sequence shown here is derived from an EMBL/GenBank/DDBJ whole genome shotgun (WGS) entry which is preliminary data.</text>
</comment>
<organism evidence="2 3">
    <name type="scientific">Alicyclobacillus cellulosilyticus</name>
    <dbReference type="NCBI Taxonomy" id="1003997"/>
    <lineage>
        <taxon>Bacteria</taxon>
        <taxon>Bacillati</taxon>
        <taxon>Bacillota</taxon>
        <taxon>Bacilli</taxon>
        <taxon>Bacillales</taxon>
        <taxon>Alicyclobacillaceae</taxon>
        <taxon>Alicyclobacillus</taxon>
    </lineage>
</organism>
<gene>
    <name evidence="2" type="ORF">GCM10010885_13260</name>
</gene>
<proteinExistence type="predicted"/>
<dbReference type="GO" id="GO:0005737">
    <property type="term" value="C:cytoplasm"/>
    <property type="evidence" value="ECO:0007669"/>
    <property type="project" value="TreeGrafter"/>
</dbReference>
<reference evidence="2" key="2">
    <citation type="submission" date="2020-09" db="EMBL/GenBank/DDBJ databases">
        <authorList>
            <person name="Sun Q."/>
            <person name="Ohkuma M."/>
        </authorList>
    </citation>
    <scope>NUCLEOTIDE SEQUENCE</scope>
    <source>
        <strain evidence="2">JCM 18487</strain>
    </source>
</reference>
<dbReference type="Proteomes" id="UP000637695">
    <property type="component" value="Unassembled WGS sequence"/>
</dbReference>
<name>A0A917NJN2_9BACL</name>
<dbReference type="InterPro" id="IPR001279">
    <property type="entry name" value="Metallo-B-lactamas"/>
</dbReference>
<evidence type="ECO:0000313" key="3">
    <source>
        <dbReference type="Proteomes" id="UP000637695"/>
    </source>
</evidence>
<feature type="domain" description="Metallo-beta-lactamase" evidence="1">
    <location>
        <begin position="55"/>
        <end position="268"/>
    </location>
</feature>
<reference evidence="2" key="1">
    <citation type="journal article" date="2014" name="Int. J. Syst. Evol. Microbiol.">
        <title>Complete genome sequence of Corynebacterium casei LMG S-19264T (=DSM 44701T), isolated from a smear-ripened cheese.</title>
        <authorList>
            <consortium name="US DOE Joint Genome Institute (JGI-PGF)"/>
            <person name="Walter F."/>
            <person name="Albersmeier A."/>
            <person name="Kalinowski J."/>
            <person name="Ruckert C."/>
        </authorList>
    </citation>
    <scope>NUCLEOTIDE SEQUENCE</scope>
    <source>
        <strain evidence="2">JCM 18487</strain>
    </source>
</reference>
<evidence type="ECO:0000259" key="1">
    <source>
        <dbReference type="SMART" id="SM00849"/>
    </source>
</evidence>
<dbReference type="Pfam" id="PF12706">
    <property type="entry name" value="Lactamase_B_2"/>
    <property type="match status" value="1"/>
</dbReference>